<evidence type="ECO:0000313" key="2">
    <source>
        <dbReference type="EMBL" id="KAK3942646.1"/>
    </source>
</evidence>
<protein>
    <submittedName>
        <fullName evidence="2">Uncharacterized protein</fullName>
    </submittedName>
</protein>
<comment type="caution">
    <text evidence="2">The sequence shown here is derived from an EMBL/GenBank/DDBJ whole genome shotgun (WGS) entry which is preliminary data.</text>
</comment>
<gene>
    <name evidence="2" type="ORF">QBC46DRAFT_425779</name>
</gene>
<dbReference type="GO" id="GO:0005576">
    <property type="term" value="C:extracellular region"/>
    <property type="evidence" value="ECO:0007669"/>
    <property type="project" value="InterPro"/>
</dbReference>
<keyword evidence="1" id="KW-0732">Signal</keyword>
<proteinExistence type="predicted"/>
<name>A0AAN6NBB9_9PEZI</name>
<keyword evidence="3" id="KW-1185">Reference proteome</keyword>
<dbReference type="Pfam" id="PF25312">
    <property type="entry name" value="Allergen_Asp_f_4"/>
    <property type="match status" value="1"/>
</dbReference>
<feature type="chain" id="PRO_5042872848" evidence="1">
    <location>
        <begin position="18"/>
        <end position="246"/>
    </location>
</feature>
<evidence type="ECO:0000256" key="1">
    <source>
        <dbReference type="SAM" id="SignalP"/>
    </source>
</evidence>
<feature type="signal peptide" evidence="1">
    <location>
        <begin position="1"/>
        <end position="17"/>
    </location>
</feature>
<dbReference type="Proteomes" id="UP001303473">
    <property type="component" value="Unassembled WGS sequence"/>
</dbReference>
<dbReference type="AlphaFoldDB" id="A0AAN6NBB9"/>
<dbReference type="GO" id="GO:0019863">
    <property type="term" value="F:IgE binding"/>
    <property type="evidence" value="ECO:0007669"/>
    <property type="project" value="InterPro"/>
</dbReference>
<accession>A0AAN6NBB9</accession>
<dbReference type="InterPro" id="IPR038903">
    <property type="entry name" value="Allergen_Asp_f_4"/>
</dbReference>
<dbReference type="EMBL" id="MU853772">
    <property type="protein sequence ID" value="KAK3942646.1"/>
    <property type="molecule type" value="Genomic_DNA"/>
</dbReference>
<reference evidence="3" key="1">
    <citation type="journal article" date="2023" name="Mol. Phylogenet. Evol.">
        <title>Genome-scale phylogeny and comparative genomics of the fungal order Sordariales.</title>
        <authorList>
            <person name="Hensen N."/>
            <person name="Bonometti L."/>
            <person name="Westerberg I."/>
            <person name="Brannstrom I.O."/>
            <person name="Guillou S."/>
            <person name="Cros-Aarteil S."/>
            <person name="Calhoun S."/>
            <person name="Haridas S."/>
            <person name="Kuo A."/>
            <person name="Mondo S."/>
            <person name="Pangilinan J."/>
            <person name="Riley R."/>
            <person name="LaButti K."/>
            <person name="Andreopoulos B."/>
            <person name="Lipzen A."/>
            <person name="Chen C."/>
            <person name="Yan M."/>
            <person name="Daum C."/>
            <person name="Ng V."/>
            <person name="Clum A."/>
            <person name="Steindorff A."/>
            <person name="Ohm R.A."/>
            <person name="Martin F."/>
            <person name="Silar P."/>
            <person name="Natvig D.O."/>
            <person name="Lalanne C."/>
            <person name="Gautier V."/>
            <person name="Ament-Velasquez S.L."/>
            <person name="Kruys A."/>
            <person name="Hutchinson M.I."/>
            <person name="Powell A.J."/>
            <person name="Barry K."/>
            <person name="Miller A.N."/>
            <person name="Grigoriev I.V."/>
            <person name="Debuchy R."/>
            <person name="Gladieux P."/>
            <person name="Hiltunen Thoren M."/>
            <person name="Johannesson H."/>
        </authorList>
    </citation>
    <scope>NUCLEOTIDE SEQUENCE [LARGE SCALE GENOMIC DNA]</scope>
    <source>
        <strain evidence="3">CBS 340.73</strain>
    </source>
</reference>
<evidence type="ECO:0000313" key="3">
    <source>
        <dbReference type="Proteomes" id="UP001303473"/>
    </source>
</evidence>
<organism evidence="2 3">
    <name type="scientific">Diplogelasinospora grovesii</name>
    <dbReference type="NCBI Taxonomy" id="303347"/>
    <lineage>
        <taxon>Eukaryota</taxon>
        <taxon>Fungi</taxon>
        <taxon>Dikarya</taxon>
        <taxon>Ascomycota</taxon>
        <taxon>Pezizomycotina</taxon>
        <taxon>Sordariomycetes</taxon>
        <taxon>Sordariomycetidae</taxon>
        <taxon>Sordariales</taxon>
        <taxon>Diplogelasinosporaceae</taxon>
        <taxon>Diplogelasinospora</taxon>
    </lineage>
</organism>
<sequence>MLSKLLSLLGLAALASAAPLGNHTLTARSFSCSNPVAGLTQSDCQYLSNIGFAGTGSNPHSNNGHIWIGTDGPNTITFHNNAQNPNADVVMVLWDQSHGDSSSFLAANPPVLTISMAYGSSVTVSLANGVSGAWTALYRHVTILTQYGQVYNTWAEFTTGQYATVDISRLVNMGGNQLVAQVSTGCKADNTQCAYVCKSGNACYESGTYSLIGCNQPNSNAYYGGADPEGGCGGWANGGHIDATFL</sequence>